<accession>A0A857J440</accession>
<feature type="region of interest" description="Disordered" evidence="1">
    <location>
        <begin position="179"/>
        <end position="212"/>
    </location>
</feature>
<name>A0A857J440_9BURK</name>
<evidence type="ECO:0000313" key="4">
    <source>
        <dbReference type="Proteomes" id="UP000464787"/>
    </source>
</evidence>
<reference evidence="3 4" key="1">
    <citation type="submission" date="2020-01" db="EMBL/GenBank/DDBJ databases">
        <title>Genome sequencing of strain KACC 21265.</title>
        <authorList>
            <person name="Heo J."/>
            <person name="Kim S.-J."/>
            <person name="Kim J.-S."/>
            <person name="Hong S.-B."/>
            <person name="Kwon S.-W."/>
        </authorList>
    </citation>
    <scope>NUCLEOTIDE SEQUENCE [LARGE SCALE GENOMIC DNA]</scope>
    <source>
        <strain evidence="3 4">KACC 21265</strain>
    </source>
</reference>
<feature type="compositionally biased region" description="Low complexity" evidence="1">
    <location>
        <begin position="202"/>
        <end position="212"/>
    </location>
</feature>
<dbReference type="RefSeq" id="WP_160551143.1">
    <property type="nucleotide sequence ID" value="NZ_CP047650.1"/>
</dbReference>
<evidence type="ECO:0000313" key="3">
    <source>
        <dbReference type="EMBL" id="QHI97625.1"/>
    </source>
</evidence>
<feature type="signal peptide" evidence="2">
    <location>
        <begin position="1"/>
        <end position="26"/>
    </location>
</feature>
<sequence length="212" mass="22626">MPMPCRTLLASLSLCSLAACSALAPAKPFQFEHEGFDNVGTYSREIPAPAERACAAAQRALLSQGYVVTAAATRTDVVARKNFQQNTEQHVEVEFHVVCTPNADGTSTAFATALQDTFALKKTNNSASLGVSAIGSLSMPISSISDSMVKVASATIPTVSMYDRFFTLMQRYLTAFEQEDVSRSRKAGPRPAHAKAVEEPVEQPLVEPAAGP</sequence>
<feature type="chain" id="PRO_5032856245" evidence="2">
    <location>
        <begin position="27"/>
        <end position="212"/>
    </location>
</feature>
<dbReference type="InterPro" id="IPR018718">
    <property type="entry name" value="DUF2242"/>
</dbReference>
<keyword evidence="2" id="KW-0732">Signal</keyword>
<dbReference type="Pfam" id="PF10001">
    <property type="entry name" value="DUF2242"/>
    <property type="match status" value="1"/>
</dbReference>
<evidence type="ECO:0000256" key="2">
    <source>
        <dbReference type="SAM" id="SignalP"/>
    </source>
</evidence>
<dbReference type="Proteomes" id="UP000464787">
    <property type="component" value="Chromosome"/>
</dbReference>
<dbReference type="AlphaFoldDB" id="A0A857J440"/>
<keyword evidence="4" id="KW-1185">Reference proteome</keyword>
<proteinExistence type="predicted"/>
<dbReference type="KEGG" id="xyk:GT347_06260"/>
<dbReference type="PROSITE" id="PS51257">
    <property type="entry name" value="PROKAR_LIPOPROTEIN"/>
    <property type="match status" value="1"/>
</dbReference>
<gene>
    <name evidence="3" type="ORF">GT347_06260</name>
</gene>
<dbReference type="EMBL" id="CP047650">
    <property type="protein sequence ID" value="QHI97625.1"/>
    <property type="molecule type" value="Genomic_DNA"/>
</dbReference>
<protein>
    <submittedName>
        <fullName evidence="3">DUF2242 domain-containing protein</fullName>
    </submittedName>
</protein>
<organism evidence="3 4">
    <name type="scientific">Xylophilus rhododendri</name>
    <dbReference type="NCBI Taxonomy" id="2697032"/>
    <lineage>
        <taxon>Bacteria</taxon>
        <taxon>Pseudomonadati</taxon>
        <taxon>Pseudomonadota</taxon>
        <taxon>Betaproteobacteria</taxon>
        <taxon>Burkholderiales</taxon>
        <taxon>Xylophilus</taxon>
    </lineage>
</organism>
<evidence type="ECO:0000256" key="1">
    <source>
        <dbReference type="SAM" id="MobiDB-lite"/>
    </source>
</evidence>